<protein>
    <submittedName>
        <fullName evidence="1">Uncharacterized protein</fullName>
    </submittedName>
</protein>
<name>A0AAW2XQY6_9LAMI</name>
<dbReference type="AlphaFoldDB" id="A0AAW2XQY6"/>
<comment type="caution">
    <text evidence="1">The sequence shown here is derived from an EMBL/GenBank/DDBJ whole genome shotgun (WGS) entry which is preliminary data.</text>
</comment>
<reference evidence="1" key="1">
    <citation type="submission" date="2020-06" db="EMBL/GenBank/DDBJ databases">
        <authorList>
            <person name="Li T."/>
            <person name="Hu X."/>
            <person name="Zhang T."/>
            <person name="Song X."/>
            <person name="Zhang H."/>
            <person name="Dai N."/>
            <person name="Sheng W."/>
            <person name="Hou X."/>
            <person name="Wei L."/>
        </authorList>
    </citation>
    <scope>NUCLEOTIDE SEQUENCE</scope>
    <source>
        <strain evidence="1">KEN1</strain>
        <tissue evidence="1">Leaf</tissue>
    </source>
</reference>
<gene>
    <name evidence="1" type="ORF">Slati_0935200</name>
</gene>
<accession>A0AAW2XQY6</accession>
<reference evidence="1" key="2">
    <citation type="journal article" date="2024" name="Plant">
        <title>Genomic evolution and insights into agronomic trait innovations of Sesamum species.</title>
        <authorList>
            <person name="Miao H."/>
            <person name="Wang L."/>
            <person name="Qu L."/>
            <person name="Liu H."/>
            <person name="Sun Y."/>
            <person name="Le M."/>
            <person name="Wang Q."/>
            <person name="Wei S."/>
            <person name="Zheng Y."/>
            <person name="Lin W."/>
            <person name="Duan Y."/>
            <person name="Cao H."/>
            <person name="Xiong S."/>
            <person name="Wang X."/>
            <person name="Wei L."/>
            <person name="Li C."/>
            <person name="Ma Q."/>
            <person name="Ju M."/>
            <person name="Zhao R."/>
            <person name="Li G."/>
            <person name="Mu C."/>
            <person name="Tian Q."/>
            <person name="Mei H."/>
            <person name="Zhang T."/>
            <person name="Gao T."/>
            <person name="Zhang H."/>
        </authorList>
    </citation>
    <scope>NUCLEOTIDE SEQUENCE</scope>
    <source>
        <strain evidence="1">KEN1</strain>
    </source>
</reference>
<proteinExistence type="predicted"/>
<dbReference type="EMBL" id="JACGWN010000003">
    <property type="protein sequence ID" value="KAL0455960.1"/>
    <property type="molecule type" value="Genomic_DNA"/>
</dbReference>
<organism evidence="1">
    <name type="scientific">Sesamum latifolium</name>
    <dbReference type="NCBI Taxonomy" id="2727402"/>
    <lineage>
        <taxon>Eukaryota</taxon>
        <taxon>Viridiplantae</taxon>
        <taxon>Streptophyta</taxon>
        <taxon>Embryophyta</taxon>
        <taxon>Tracheophyta</taxon>
        <taxon>Spermatophyta</taxon>
        <taxon>Magnoliopsida</taxon>
        <taxon>eudicotyledons</taxon>
        <taxon>Gunneridae</taxon>
        <taxon>Pentapetalae</taxon>
        <taxon>asterids</taxon>
        <taxon>lamiids</taxon>
        <taxon>Lamiales</taxon>
        <taxon>Pedaliaceae</taxon>
        <taxon>Sesamum</taxon>
    </lineage>
</organism>
<evidence type="ECO:0000313" key="1">
    <source>
        <dbReference type="EMBL" id="KAL0455960.1"/>
    </source>
</evidence>
<sequence length="85" mass="9098">MDLHGEKLLCLLGGGLIRGERLLGTGLRNLVEGIIRCPLEAGLRCLRGGGLRCLHGTELTSPLEKDLSPCPKEGLCACVEDRAFI</sequence>